<sequence length="219" mass="24904">MFESITLLQTLAWLVYLAILAFLLRSVPGQTLKQDKKVQHLLFGSAASLFVLWLFRAGIYTGLNVHFLWLTALTLVLGYRGALLSASLALLGITIIGKESWNMFGINGLLGLCLPVSLSYLIYSLSFHKLPRHFFIYIFLCAFLPGALMIALKMLAIGGYYWLDGIHDWTVIKDNYLILIPLLLFPEAMLNGMTMTLLVMYKPAWVYTFYDKFYLNDKP</sequence>
<dbReference type="GO" id="GO:0005886">
    <property type="term" value="C:plasma membrane"/>
    <property type="evidence" value="ECO:0007669"/>
    <property type="project" value="UniProtKB-SubCell"/>
</dbReference>
<evidence type="ECO:0000313" key="9">
    <source>
        <dbReference type="Proteomes" id="UP000068447"/>
    </source>
</evidence>
<dbReference type="RefSeq" id="WP_062479968.1">
    <property type="nucleotide sequence ID" value="NZ_CP013650.1"/>
</dbReference>
<evidence type="ECO:0000313" key="8">
    <source>
        <dbReference type="EMBL" id="ALS98598.1"/>
    </source>
</evidence>
<keyword evidence="9" id="KW-1185">Reference proteome</keyword>
<dbReference type="Pfam" id="PF01891">
    <property type="entry name" value="CbiM"/>
    <property type="match status" value="1"/>
</dbReference>
<organism evidence="8 9">
    <name type="scientific">Lacimicrobium alkaliphilum</name>
    <dbReference type="NCBI Taxonomy" id="1526571"/>
    <lineage>
        <taxon>Bacteria</taxon>
        <taxon>Pseudomonadati</taxon>
        <taxon>Pseudomonadota</taxon>
        <taxon>Gammaproteobacteria</taxon>
        <taxon>Alteromonadales</taxon>
        <taxon>Alteromonadaceae</taxon>
        <taxon>Lacimicrobium</taxon>
    </lineage>
</organism>
<name>A0A0U2JIZ0_9ALTE</name>
<evidence type="ECO:0000256" key="6">
    <source>
        <dbReference type="ARBA" id="ARBA00023136"/>
    </source>
</evidence>
<feature type="transmembrane region" description="Helical" evidence="7">
    <location>
        <begin position="103"/>
        <end position="123"/>
    </location>
</feature>
<evidence type="ECO:0000256" key="7">
    <source>
        <dbReference type="SAM" id="Phobius"/>
    </source>
</evidence>
<feature type="transmembrane region" description="Helical" evidence="7">
    <location>
        <begin position="135"/>
        <end position="163"/>
    </location>
</feature>
<evidence type="ECO:0000256" key="2">
    <source>
        <dbReference type="ARBA" id="ARBA00022448"/>
    </source>
</evidence>
<dbReference type="Gene3D" id="1.10.1760.20">
    <property type="match status" value="1"/>
</dbReference>
<feature type="transmembrane region" description="Helical" evidence="7">
    <location>
        <begin position="67"/>
        <end position="91"/>
    </location>
</feature>
<evidence type="ECO:0000256" key="5">
    <source>
        <dbReference type="ARBA" id="ARBA00022989"/>
    </source>
</evidence>
<dbReference type="InterPro" id="IPR002751">
    <property type="entry name" value="CbiM/NikMN"/>
</dbReference>
<dbReference type="GO" id="GO:0000041">
    <property type="term" value="P:transition metal ion transport"/>
    <property type="evidence" value="ECO:0007669"/>
    <property type="project" value="InterPro"/>
</dbReference>
<feature type="transmembrane region" description="Helical" evidence="7">
    <location>
        <begin position="175"/>
        <end position="201"/>
    </location>
</feature>
<evidence type="ECO:0000256" key="4">
    <source>
        <dbReference type="ARBA" id="ARBA00022692"/>
    </source>
</evidence>
<dbReference type="OrthoDB" id="5297929at2"/>
<evidence type="ECO:0000256" key="3">
    <source>
        <dbReference type="ARBA" id="ARBA00022475"/>
    </source>
</evidence>
<dbReference type="Proteomes" id="UP000068447">
    <property type="component" value="Chromosome"/>
</dbReference>
<gene>
    <name evidence="8" type="ORF">AT746_10185</name>
</gene>
<keyword evidence="6 7" id="KW-0472">Membrane</keyword>
<dbReference type="STRING" id="1526571.AT746_10185"/>
<evidence type="ECO:0000256" key="1">
    <source>
        <dbReference type="ARBA" id="ARBA00004651"/>
    </source>
</evidence>
<proteinExistence type="predicted"/>
<keyword evidence="4 7" id="KW-0812">Transmembrane</keyword>
<feature type="transmembrane region" description="Helical" evidence="7">
    <location>
        <begin position="38"/>
        <end position="55"/>
    </location>
</feature>
<accession>A0A0U2JIZ0</accession>
<keyword evidence="5 7" id="KW-1133">Transmembrane helix</keyword>
<reference evidence="8 9" key="1">
    <citation type="submission" date="2015-12" db="EMBL/GenBank/DDBJ databases">
        <title>Complete genome of Lacimicrobium alkaliphilum KCTC 32984.</title>
        <authorList>
            <person name="Kim S.-G."/>
            <person name="Lee Y.-J."/>
        </authorList>
    </citation>
    <scope>NUCLEOTIDE SEQUENCE [LARGE SCALE GENOMIC DNA]</scope>
    <source>
        <strain evidence="8 9">YelD216</strain>
    </source>
</reference>
<feature type="transmembrane region" description="Helical" evidence="7">
    <location>
        <begin position="6"/>
        <end position="26"/>
    </location>
</feature>
<dbReference type="KEGG" id="lal:AT746_10185"/>
<evidence type="ECO:0008006" key="10">
    <source>
        <dbReference type="Google" id="ProtNLM"/>
    </source>
</evidence>
<dbReference type="EMBL" id="CP013650">
    <property type="protein sequence ID" value="ALS98598.1"/>
    <property type="molecule type" value="Genomic_DNA"/>
</dbReference>
<comment type="subcellular location">
    <subcellularLocation>
        <location evidence="1">Cell membrane</location>
        <topology evidence="1">Multi-pass membrane protein</topology>
    </subcellularLocation>
</comment>
<keyword evidence="2" id="KW-0813">Transport</keyword>
<dbReference type="AlphaFoldDB" id="A0A0U2JIZ0"/>
<protein>
    <recommendedName>
        <fullName evidence="10">Molecular chaperone DnaJ</fullName>
    </recommendedName>
</protein>
<keyword evidence="3" id="KW-1003">Cell membrane</keyword>